<dbReference type="Pfam" id="PF22607">
    <property type="entry name" value="FAD_binding-like"/>
    <property type="match status" value="1"/>
</dbReference>
<dbReference type="SUPFAM" id="SSF54373">
    <property type="entry name" value="FAD-linked reductases, C-terminal domain"/>
    <property type="match status" value="1"/>
</dbReference>
<dbReference type="PANTHER" id="PTHR47469:SF2">
    <property type="entry name" value="OS06G0597600 PROTEIN"/>
    <property type="match status" value="1"/>
</dbReference>
<dbReference type="InterPro" id="IPR036188">
    <property type="entry name" value="FAD/NAD-bd_sf"/>
</dbReference>
<feature type="domain" description="2,6-dihydroxypyridine 3-monooxygenase substrate binding" evidence="2">
    <location>
        <begin position="175"/>
        <end position="303"/>
    </location>
</feature>
<evidence type="ECO:0000259" key="1">
    <source>
        <dbReference type="Pfam" id="PF01494"/>
    </source>
</evidence>
<dbReference type="STRING" id="89065.SAMN05216605_102313"/>
<dbReference type="GO" id="GO:0071949">
    <property type="term" value="F:FAD binding"/>
    <property type="evidence" value="ECO:0007669"/>
    <property type="project" value="InterPro"/>
</dbReference>
<feature type="domain" description="FAD-binding" evidence="1">
    <location>
        <begin position="16"/>
        <end position="170"/>
    </location>
</feature>
<dbReference type="SUPFAM" id="SSF51905">
    <property type="entry name" value="FAD/NAD(P)-binding domain"/>
    <property type="match status" value="1"/>
</dbReference>
<dbReference type="OrthoDB" id="9782160at2"/>
<evidence type="ECO:0000259" key="2">
    <source>
        <dbReference type="Pfam" id="PF22607"/>
    </source>
</evidence>
<reference evidence="4" key="1">
    <citation type="submission" date="2016-10" db="EMBL/GenBank/DDBJ databases">
        <authorList>
            <person name="Varghese N."/>
            <person name="Submissions S."/>
        </authorList>
    </citation>
    <scope>NUCLEOTIDE SEQUENCE [LARGE SCALE GENOMIC DNA]</scope>
    <source>
        <strain evidence="4">ATCC 700689</strain>
    </source>
</reference>
<dbReference type="InterPro" id="IPR054707">
    <property type="entry name" value="DhpH_subs-bd"/>
</dbReference>
<gene>
    <name evidence="3" type="ORF">SAMN05216605_102313</name>
</gene>
<evidence type="ECO:0000313" key="4">
    <source>
        <dbReference type="Proteomes" id="UP000182894"/>
    </source>
</evidence>
<proteinExistence type="predicted"/>
<protein>
    <submittedName>
        <fullName evidence="3">2-polyprenyl-6-methoxyphenol hydroxylase</fullName>
    </submittedName>
</protein>
<dbReference type="Proteomes" id="UP000182894">
    <property type="component" value="Unassembled WGS sequence"/>
</dbReference>
<dbReference type="Gene3D" id="3.50.50.60">
    <property type="entry name" value="FAD/NAD(P)-binding domain"/>
    <property type="match status" value="2"/>
</dbReference>
<dbReference type="EMBL" id="FNCO01000002">
    <property type="protein sequence ID" value="SDG52241.1"/>
    <property type="molecule type" value="Genomic_DNA"/>
</dbReference>
<dbReference type="PANTHER" id="PTHR47469">
    <property type="entry name" value="MONOOXYGENASE-LIKE"/>
    <property type="match status" value="1"/>
</dbReference>
<dbReference type="InterPro" id="IPR053212">
    <property type="entry name" value="DHP_3-monooxygenase"/>
</dbReference>
<dbReference type="NCBIfam" id="NF005566">
    <property type="entry name" value="PRK07236.1"/>
    <property type="match status" value="1"/>
</dbReference>
<dbReference type="PRINTS" id="PR00420">
    <property type="entry name" value="RNGMNOXGNASE"/>
</dbReference>
<dbReference type="RefSeq" id="WP_074750656.1">
    <property type="nucleotide sequence ID" value="NZ_FNCO01000002.1"/>
</dbReference>
<name>A0A1G7UY84_9PSED</name>
<dbReference type="InterPro" id="IPR002938">
    <property type="entry name" value="FAD-bd"/>
</dbReference>
<dbReference type="GO" id="GO:0003824">
    <property type="term" value="F:catalytic activity"/>
    <property type="evidence" value="ECO:0007669"/>
    <property type="project" value="UniProtKB-ARBA"/>
</dbReference>
<evidence type="ECO:0000313" key="3">
    <source>
        <dbReference type="EMBL" id="SDG52241.1"/>
    </source>
</evidence>
<sequence>MNDSSPLQLPAPAGKALIIGGSLGGLFAATALRAIGWQVEVFERSPAALDSRGGGIVLQPDVLRAFDFSGIQHTHALGVRSRHRVFLDAAGKIRHNQLAPQTQTSWNSLYAALMSGLPSEHYHRGATLIDIQQHDYAVTATFEGGQQVKGDLLIGADGGHSTVRSLVLPDVQPDYSGYLVWRGLVDERDLPDQARAPLYENFVFQQSPESLMLTYMVPGADGSTRVGERRFNWLWYLKAAPGAELDAALTDHAGLRRPHSVPPGAMAPAQEAAFRALAKGRINPAFLELICLTQAIFVQSIQDLKVPRMVFDRVLLTGDAAFLPRPHTAGSTAKAAANAVALAQALKHQPDLHKALAAWQHDQLREGAQMVDWGISMGNRIMGIDPLSTR</sequence>
<accession>A0A1G7UY84</accession>
<organism evidence="3 4">
    <name type="scientific">Pseudomonas abietaniphila</name>
    <dbReference type="NCBI Taxonomy" id="89065"/>
    <lineage>
        <taxon>Bacteria</taxon>
        <taxon>Pseudomonadati</taxon>
        <taxon>Pseudomonadota</taxon>
        <taxon>Gammaproteobacteria</taxon>
        <taxon>Pseudomonadales</taxon>
        <taxon>Pseudomonadaceae</taxon>
        <taxon>Pseudomonas</taxon>
    </lineage>
</organism>
<keyword evidence="4" id="KW-1185">Reference proteome</keyword>
<dbReference type="Pfam" id="PF01494">
    <property type="entry name" value="FAD_binding_3"/>
    <property type="match status" value="1"/>
</dbReference>
<dbReference type="AlphaFoldDB" id="A0A1G7UY84"/>